<dbReference type="Gene3D" id="1.20.1600.10">
    <property type="entry name" value="Outer membrane efflux proteins (OEP)"/>
    <property type="match status" value="1"/>
</dbReference>
<keyword evidence="3" id="KW-0812">Transmembrane</keyword>
<reference evidence="6 7" key="1">
    <citation type="submission" date="2017-12" db="EMBL/GenBank/DDBJ databases">
        <title>Kangiella profundi FT102 completed genome.</title>
        <authorList>
            <person name="Xu J."/>
            <person name="Wang J."/>
            <person name="Lu Y."/>
        </authorList>
    </citation>
    <scope>NUCLEOTIDE SEQUENCE [LARGE SCALE GENOMIC DNA]</scope>
    <source>
        <strain evidence="6 7">FT102</strain>
    </source>
</reference>
<evidence type="ECO:0000256" key="3">
    <source>
        <dbReference type="ARBA" id="ARBA00022692"/>
    </source>
</evidence>
<sequence>MFIKDLKHCISLSVSLLLMSALVFGNSEVAANTSEASRQLTLEQAIQIAQNNDPWLESNEYRQQSISAQSTAAGSLPDPMVSISVANLPVDSFDFSQEAMTQLKFGVTQALPRGDSLELSQKRLQQLSQEFPLQRQNRKAQVKAAISQLWLEIFLTAQTIELIEQDRPLFEQLAETASINYSSAMVQTSQQDVIRAQVELTRLDDRLSQLRQQLTSKKAQLSEWLTTSNHSQWAMKEFQLPDHLPAITLSSDDLLSESGNEYSEKLIQHLSSHPQLVAFEQKIQASDTSIELAKQSYKPQWNLNASYGYRDDDPMGNSRSDFFSVGVSFDVPLFTENRQDQQVTSSIKEREAYKADKWLMLRNMLASVRNFQGQLIELDNRRQLFNNKLLQEMQQQAEATLNAYTNDRGDFAEVMRARIAELNTKIDAMTVEVSYLKTIVQLNYLFTQAEQ</sequence>
<organism evidence="6 7">
    <name type="scientific">Kangiella profundi</name>
    <dbReference type="NCBI Taxonomy" id="1561924"/>
    <lineage>
        <taxon>Bacteria</taxon>
        <taxon>Pseudomonadati</taxon>
        <taxon>Pseudomonadota</taxon>
        <taxon>Gammaproteobacteria</taxon>
        <taxon>Kangiellales</taxon>
        <taxon>Kangiellaceae</taxon>
        <taxon>Kangiella</taxon>
    </lineage>
</organism>
<gene>
    <name evidence="6" type="ORF">CW740_04820</name>
</gene>
<keyword evidence="7" id="KW-1185">Reference proteome</keyword>
<dbReference type="GO" id="GO:1990281">
    <property type="term" value="C:efflux pump complex"/>
    <property type="evidence" value="ECO:0007669"/>
    <property type="project" value="TreeGrafter"/>
</dbReference>
<evidence type="ECO:0000256" key="1">
    <source>
        <dbReference type="ARBA" id="ARBA00004442"/>
    </source>
</evidence>
<evidence type="ECO:0000256" key="5">
    <source>
        <dbReference type="ARBA" id="ARBA00023237"/>
    </source>
</evidence>
<dbReference type="GO" id="GO:0015288">
    <property type="term" value="F:porin activity"/>
    <property type="evidence" value="ECO:0007669"/>
    <property type="project" value="TreeGrafter"/>
</dbReference>
<dbReference type="GO" id="GO:0015562">
    <property type="term" value="F:efflux transmembrane transporter activity"/>
    <property type="evidence" value="ECO:0007669"/>
    <property type="project" value="InterPro"/>
</dbReference>
<dbReference type="EMBL" id="CP025120">
    <property type="protein sequence ID" value="AUD78612.1"/>
    <property type="molecule type" value="Genomic_DNA"/>
</dbReference>
<protein>
    <submittedName>
        <fullName evidence="6">Transporter</fullName>
    </submittedName>
</protein>
<keyword evidence="4" id="KW-0472">Membrane</keyword>
<dbReference type="KEGG" id="kpd:CW740_04820"/>
<evidence type="ECO:0000256" key="4">
    <source>
        <dbReference type="ARBA" id="ARBA00023136"/>
    </source>
</evidence>
<evidence type="ECO:0000256" key="2">
    <source>
        <dbReference type="ARBA" id="ARBA00022452"/>
    </source>
</evidence>
<dbReference type="PANTHER" id="PTHR30026:SF20">
    <property type="entry name" value="OUTER MEMBRANE PROTEIN TOLC"/>
    <property type="match status" value="1"/>
</dbReference>
<dbReference type="PANTHER" id="PTHR30026">
    <property type="entry name" value="OUTER MEMBRANE PROTEIN TOLC"/>
    <property type="match status" value="1"/>
</dbReference>
<dbReference type="OrthoDB" id="5607838at2"/>
<keyword evidence="2" id="KW-1134">Transmembrane beta strand</keyword>
<keyword evidence="5" id="KW-0998">Cell outer membrane</keyword>
<evidence type="ECO:0000313" key="7">
    <source>
        <dbReference type="Proteomes" id="UP000232693"/>
    </source>
</evidence>
<evidence type="ECO:0000313" key="6">
    <source>
        <dbReference type="EMBL" id="AUD78612.1"/>
    </source>
</evidence>
<proteinExistence type="predicted"/>
<dbReference type="GO" id="GO:0009279">
    <property type="term" value="C:cell outer membrane"/>
    <property type="evidence" value="ECO:0007669"/>
    <property type="project" value="UniProtKB-SubCell"/>
</dbReference>
<dbReference type="Proteomes" id="UP000232693">
    <property type="component" value="Chromosome"/>
</dbReference>
<dbReference type="InterPro" id="IPR051906">
    <property type="entry name" value="TolC-like"/>
</dbReference>
<dbReference type="RefSeq" id="WP_106646475.1">
    <property type="nucleotide sequence ID" value="NZ_BMGO01000002.1"/>
</dbReference>
<dbReference type="SUPFAM" id="SSF56954">
    <property type="entry name" value="Outer membrane efflux proteins (OEP)"/>
    <property type="match status" value="1"/>
</dbReference>
<comment type="subcellular location">
    <subcellularLocation>
        <location evidence="1">Cell outer membrane</location>
    </subcellularLocation>
</comment>
<dbReference type="AlphaFoldDB" id="A0A2K9ALV2"/>
<accession>A0A2K9ALV2</accession>
<name>A0A2K9ALV2_9GAMM</name>